<organism evidence="9 10">
    <name type="scientific">Mageeibacillus indolicus</name>
    <dbReference type="NCBI Taxonomy" id="884684"/>
    <lineage>
        <taxon>Bacteria</taxon>
        <taxon>Bacillati</taxon>
        <taxon>Bacillota</taxon>
        <taxon>Clostridia</taxon>
        <taxon>Eubacteriales</taxon>
        <taxon>Oscillospiraceae</taxon>
        <taxon>Mageeibacillus</taxon>
    </lineage>
</organism>
<dbReference type="GO" id="GO:0005524">
    <property type="term" value="F:ATP binding"/>
    <property type="evidence" value="ECO:0007669"/>
    <property type="project" value="UniProtKB-UniRule"/>
</dbReference>
<evidence type="ECO:0000256" key="3">
    <source>
        <dbReference type="ARBA" id="ARBA00022840"/>
    </source>
</evidence>
<dbReference type="Gene3D" id="1.10.10.1140">
    <property type="entry name" value="Glutamine-dependent NAD+ synthetase, C-terminal domain"/>
    <property type="match status" value="1"/>
</dbReference>
<feature type="compositionally biased region" description="Polar residues" evidence="7">
    <location>
        <begin position="326"/>
        <end position="340"/>
    </location>
</feature>
<evidence type="ECO:0000256" key="2">
    <source>
        <dbReference type="ARBA" id="ARBA00022741"/>
    </source>
</evidence>
<keyword evidence="3 5" id="KW-0067">ATP-binding</keyword>
<dbReference type="AlphaFoldDB" id="A0A2J8B1R6"/>
<dbReference type="EMBL" id="NBZD01000002">
    <property type="protein sequence ID" value="PNH18717.1"/>
    <property type="molecule type" value="Genomic_DNA"/>
</dbReference>
<dbReference type="Gene3D" id="3.40.50.620">
    <property type="entry name" value="HUPs"/>
    <property type="match status" value="1"/>
</dbReference>
<dbReference type="PANTHER" id="PTHR23090:SF9">
    <property type="entry name" value="GLUTAMINE-DEPENDENT NAD(+) SYNTHETASE"/>
    <property type="match status" value="1"/>
</dbReference>
<gene>
    <name evidence="9" type="ORF">B7R76_03940</name>
</gene>
<comment type="catalytic activity">
    <reaction evidence="5">
        <text>deamido-NAD(+) + L-glutamine + ATP + H2O = L-glutamate + AMP + diphosphate + NAD(+) + H(+)</text>
        <dbReference type="Rhea" id="RHEA:24384"/>
        <dbReference type="ChEBI" id="CHEBI:15377"/>
        <dbReference type="ChEBI" id="CHEBI:15378"/>
        <dbReference type="ChEBI" id="CHEBI:29985"/>
        <dbReference type="ChEBI" id="CHEBI:30616"/>
        <dbReference type="ChEBI" id="CHEBI:33019"/>
        <dbReference type="ChEBI" id="CHEBI:57540"/>
        <dbReference type="ChEBI" id="CHEBI:58359"/>
        <dbReference type="ChEBI" id="CHEBI:58437"/>
        <dbReference type="ChEBI" id="CHEBI:456215"/>
        <dbReference type="EC" id="6.3.5.1"/>
    </reaction>
</comment>
<dbReference type="SUPFAM" id="SSF56317">
    <property type="entry name" value="Carbon-nitrogen hydrolase"/>
    <property type="match status" value="1"/>
</dbReference>
<dbReference type="InterPro" id="IPR022310">
    <property type="entry name" value="NAD/GMP_synthase"/>
</dbReference>
<dbReference type="CDD" id="cd00553">
    <property type="entry name" value="NAD_synthase"/>
    <property type="match status" value="1"/>
</dbReference>
<evidence type="ECO:0000256" key="4">
    <source>
        <dbReference type="ARBA" id="ARBA00023027"/>
    </source>
</evidence>
<feature type="region of interest" description="Disordered" evidence="7">
    <location>
        <begin position="321"/>
        <end position="352"/>
    </location>
</feature>
<accession>A0A2J8B1R6</accession>
<comment type="similarity">
    <text evidence="5">In the C-terminal section; belongs to the NAD synthetase family.</text>
</comment>
<dbReference type="InterPro" id="IPR014729">
    <property type="entry name" value="Rossmann-like_a/b/a_fold"/>
</dbReference>
<dbReference type="RefSeq" id="WP_102892427.1">
    <property type="nucleotide sequence ID" value="NZ_NBZD01000002.1"/>
</dbReference>
<comment type="caution">
    <text evidence="9">The sequence shown here is derived from an EMBL/GenBank/DDBJ whole genome shotgun (WGS) entry which is preliminary data.</text>
</comment>
<dbReference type="Proteomes" id="UP000236394">
    <property type="component" value="Unassembled WGS sequence"/>
</dbReference>
<evidence type="ECO:0000256" key="1">
    <source>
        <dbReference type="ARBA" id="ARBA00022598"/>
    </source>
</evidence>
<protein>
    <recommendedName>
        <fullName evidence="5">Glutamine-dependent NAD(+) synthetase</fullName>
        <ecNumber evidence="5">6.3.5.1</ecNumber>
    </recommendedName>
    <alternativeName>
        <fullName evidence="5">NAD(+) synthase [glutamine-hydrolyzing]</fullName>
    </alternativeName>
</protein>
<evidence type="ECO:0000313" key="10">
    <source>
        <dbReference type="Proteomes" id="UP000236394"/>
    </source>
</evidence>
<evidence type="ECO:0000256" key="6">
    <source>
        <dbReference type="RuleBase" id="RU003811"/>
    </source>
</evidence>
<reference evidence="10" key="1">
    <citation type="submission" date="2017-04" db="EMBL/GenBank/DDBJ databases">
        <authorList>
            <person name="Bumgarner R.E."/>
            <person name="Fredricks D.N."/>
            <person name="Srinivasan S."/>
        </authorList>
    </citation>
    <scope>NUCLEOTIDE SEQUENCE [LARGE SCALE GENOMIC DNA]</scope>
    <source>
        <strain evidence="10">KA00405</strain>
    </source>
</reference>
<keyword evidence="4 5" id="KW-0520">NAD</keyword>
<sequence>MYFKNYVNLFSATPGFKLANPVYNARTLIDLMRYAYDTGAEILVTPELGLTGVTCGDLLSQDRLLAGSAAALQEIAQASVDYPQLVTLVGAPFLFNDVVYSTAFVISRGQILGAVPQLKNPSAVTALEPANLNGYHFPFGQQLFRFYTSHGEPYRLGVIVGRQPLFTDSLATRLAAEGATVLADLLAIPVSSDQRSISELISAQSVATSAICLAANAGSYESTADNLFIAETCIACNGEVIKSCRQAGVHGWPNRSGSQADVALGEFYHLAKSSALVNLKEPLYLRYAAAKSTFSPTAVSSTATPRSASLFVNDTTEFWDDENEGSGKTDTTGRTSTMQHPTHRHDLSKNYPDPRPFVQSKELYGGDALQAVENQAVALAERLRRLKATSAVLGISGGLDSTLSLLITARAFDMLGLPRRQIICLTLPGFGTSNQTYKNACELIETVGASFKEINIQAAVKQHFADIDLPEGDRGVTYENAQARERTQILMDIANMHNGPVIGTGDLSELALGWCTYNGDHMSMYGVNGSFTKTMIRYFLACIADQPATSPKLADVLKAILATPVSPELLPPSDDGAIAQHTEKLAGPYDLHDYFLYHTLKYGTEPQELYNLACGSFSATTLQERGYLKRAKTAANAPCPVTPETADLASSAADSANSKDSANSAVSAVEQFVHNVQPYTPEEILHWLNTFYRRFLTQQFKRNCMPDGAKTGNLSLSPRGSFAMPSDLDPEIWQQDLAELNARCAAK</sequence>
<name>A0A2J8B1R6_9FIRM</name>
<dbReference type="NCBIfam" id="TIGR00552">
    <property type="entry name" value="nadE"/>
    <property type="match status" value="1"/>
</dbReference>
<comment type="similarity">
    <text evidence="6">Belongs to the NAD synthetase family.</text>
</comment>
<dbReference type="SUPFAM" id="SSF52402">
    <property type="entry name" value="Adenine nucleotide alpha hydrolases-like"/>
    <property type="match status" value="1"/>
</dbReference>
<dbReference type="GO" id="GO:0009435">
    <property type="term" value="P:NAD+ biosynthetic process"/>
    <property type="evidence" value="ECO:0007669"/>
    <property type="project" value="UniProtKB-UniRule"/>
</dbReference>
<keyword evidence="1 5" id="KW-0436">Ligase</keyword>
<dbReference type="InterPro" id="IPR041856">
    <property type="entry name" value="NAD+_synth_C"/>
</dbReference>
<dbReference type="GO" id="GO:0005737">
    <property type="term" value="C:cytoplasm"/>
    <property type="evidence" value="ECO:0007669"/>
    <property type="project" value="InterPro"/>
</dbReference>
<keyword evidence="2 5" id="KW-0547">Nucleotide-binding</keyword>
<proteinExistence type="inferred from homology"/>
<dbReference type="InterPro" id="IPR003694">
    <property type="entry name" value="NAD_synthase"/>
</dbReference>
<comment type="pathway">
    <text evidence="5">Cofactor biosynthesis; NAD(+) biosynthesis; NAD(+) from deamido-NAD(+) (L-Gln route): step 1/1.</text>
</comment>
<dbReference type="GO" id="GO:0003952">
    <property type="term" value="F:NAD+ synthase (glutamine-hydrolyzing) activity"/>
    <property type="evidence" value="ECO:0007669"/>
    <property type="project" value="UniProtKB-UniRule"/>
</dbReference>
<dbReference type="EC" id="6.3.5.1" evidence="5"/>
<dbReference type="InterPro" id="IPR014445">
    <property type="entry name" value="Gln-dep_NAD_synthase"/>
</dbReference>
<dbReference type="InterPro" id="IPR036526">
    <property type="entry name" value="C-N_Hydrolase_sf"/>
</dbReference>
<evidence type="ECO:0000256" key="5">
    <source>
        <dbReference type="PIRNR" id="PIRNR006630"/>
    </source>
</evidence>
<evidence type="ECO:0000256" key="7">
    <source>
        <dbReference type="SAM" id="MobiDB-lite"/>
    </source>
</evidence>
<feature type="domain" description="NAD/GMP synthase" evidence="8">
    <location>
        <begin position="376"/>
        <end position="544"/>
    </location>
</feature>
<dbReference type="PIRSF" id="PIRSF006630">
    <property type="entry name" value="NADS_GAT"/>
    <property type="match status" value="1"/>
</dbReference>
<dbReference type="Gene3D" id="3.60.110.10">
    <property type="entry name" value="Carbon-nitrogen hydrolase"/>
    <property type="match status" value="1"/>
</dbReference>
<dbReference type="UniPathway" id="UPA00253">
    <property type="reaction ID" value="UER00334"/>
</dbReference>
<evidence type="ECO:0000259" key="8">
    <source>
        <dbReference type="Pfam" id="PF02540"/>
    </source>
</evidence>
<dbReference type="Pfam" id="PF02540">
    <property type="entry name" value="NAD_synthase"/>
    <property type="match status" value="1"/>
</dbReference>
<dbReference type="PANTHER" id="PTHR23090">
    <property type="entry name" value="NH 3 /GLUTAMINE-DEPENDENT NAD + SYNTHETASE"/>
    <property type="match status" value="1"/>
</dbReference>
<evidence type="ECO:0000313" key="9">
    <source>
        <dbReference type="EMBL" id="PNH18717.1"/>
    </source>
</evidence>
<dbReference type="GO" id="GO:0004359">
    <property type="term" value="F:glutaminase activity"/>
    <property type="evidence" value="ECO:0007669"/>
    <property type="project" value="InterPro"/>
</dbReference>